<dbReference type="Pfam" id="PF01610">
    <property type="entry name" value="DDE_Tnp_ISL3"/>
    <property type="match status" value="1"/>
</dbReference>
<proteinExistence type="predicted"/>
<sequence>MDRLPLTAASLARFFHIKGSEVERYYKHHLSDFKTWSQKEYATDWVLLADNLGNGETKVEMLTRSRNMLAQSGDKWGESKKERARILFEQYPQMKEAYSLICKVRAIFKSHITRKEAKEKLHEWYKEVNACTLRE</sequence>
<protein>
    <submittedName>
        <fullName evidence="2">Transposase</fullName>
    </submittedName>
</protein>
<name>J9FK81_9ZZZZ</name>
<feature type="non-terminal residue" evidence="2">
    <location>
        <position position="135"/>
    </location>
</feature>
<organism evidence="2">
    <name type="scientific">gut metagenome</name>
    <dbReference type="NCBI Taxonomy" id="749906"/>
    <lineage>
        <taxon>unclassified sequences</taxon>
        <taxon>metagenomes</taxon>
        <taxon>organismal metagenomes</taxon>
    </lineage>
</organism>
<gene>
    <name evidence="2" type="ORF">EVA_16577</name>
</gene>
<evidence type="ECO:0000313" key="2">
    <source>
        <dbReference type="EMBL" id="EJW95316.1"/>
    </source>
</evidence>
<dbReference type="InterPro" id="IPR002560">
    <property type="entry name" value="Transposase_DDE"/>
</dbReference>
<evidence type="ECO:0000259" key="1">
    <source>
        <dbReference type="Pfam" id="PF01610"/>
    </source>
</evidence>
<accession>J9FK81</accession>
<comment type="caution">
    <text evidence="2">The sequence shown here is derived from an EMBL/GenBank/DDBJ whole genome shotgun (WGS) entry which is preliminary data.</text>
</comment>
<dbReference type="AlphaFoldDB" id="J9FK81"/>
<reference evidence="2" key="1">
    <citation type="journal article" date="2012" name="PLoS ONE">
        <title>Gene sets for utilization of primary and secondary nutrition supplies in the distal gut of endangered iberian lynx.</title>
        <authorList>
            <person name="Alcaide M."/>
            <person name="Messina E."/>
            <person name="Richter M."/>
            <person name="Bargiela R."/>
            <person name="Peplies J."/>
            <person name="Huws S.A."/>
            <person name="Newbold C.J."/>
            <person name="Golyshin P.N."/>
            <person name="Simon M.A."/>
            <person name="Lopez G."/>
            <person name="Yakimov M.M."/>
            <person name="Ferrer M."/>
        </authorList>
    </citation>
    <scope>NUCLEOTIDE SEQUENCE</scope>
</reference>
<feature type="domain" description="Transposase IS204/IS1001/IS1096/IS1165 DDE" evidence="1">
    <location>
        <begin position="25"/>
        <end position="134"/>
    </location>
</feature>
<dbReference type="EMBL" id="AMCI01005874">
    <property type="protein sequence ID" value="EJW95316.1"/>
    <property type="molecule type" value="Genomic_DNA"/>
</dbReference>